<evidence type="ECO:0000256" key="11">
    <source>
        <dbReference type="SAM" id="Phobius"/>
    </source>
</evidence>
<feature type="transmembrane region" description="Helical" evidence="11">
    <location>
        <begin position="42"/>
        <end position="63"/>
    </location>
</feature>
<keyword evidence="8" id="KW-0379">Hydroxylation</keyword>
<keyword evidence="7" id="KW-0325">Glycoprotein</keyword>
<keyword evidence="6 11" id="KW-0472">Membrane</keyword>
<dbReference type="PANTHER" id="PTHR34114">
    <property type="entry name" value="ARABINOGALACTAN PEPTIDE 1"/>
    <property type="match status" value="1"/>
</dbReference>
<reference evidence="12 13" key="1">
    <citation type="submission" date="2022-12" db="EMBL/GenBank/DDBJ databases">
        <title>Chromosome-scale assembly of the Ensete ventricosum genome.</title>
        <authorList>
            <person name="Dussert Y."/>
            <person name="Stocks J."/>
            <person name="Wendawek A."/>
            <person name="Woldeyes F."/>
            <person name="Nichols R.A."/>
            <person name="Borrell J.S."/>
        </authorList>
    </citation>
    <scope>NUCLEOTIDE SEQUENCE [LARGE SCALE GENOMIC DNA]</scope>
    <source>
        <strain evidence="13">cv. Maze</strain>
        <tissue evidence="12">Seeds</tissue>
    </source>
</reference>
<name>A0AAV8RKW0_ENSVE</name>
<organism evidence="12 13">
    <name type="scientific">Ensete ventricosum</name>
    <name type="common">Abyssinian banana</name>
    <name type="synonym">Musa ensete</name>
    <dbReference type="NCBI Taxonomy" id="4639"/>
    <lineage>
        <taxon>Eukaryota</taxon>
        <taxon>Viridiplantae</taxon>
        <taxon>Streptophyta</taxon>
        <taxon>Embryophyta</taxon>
        <taxon>Tracheophyta</taxon>
        <taxon>Spermatophyta</taxon>
        <taxon>Magnoliopsida</taxon>
        <taxon>Liliopsida</taxon>
        <taxon>Zingiberales</taxon>
        <taxon>Musaceae</taxon>
        <taxon>Ensete</taxon>
    </lineage>
</organism>
<keyword evidence="13" id="KW-1185">Reference proteome</keyword>
<keyword evidence="5" id="KW-0654">Proteoglycan</keyword>
<accession>A0AAV8RKW0</accession>
<dbReference type="EMBL" id="JAQQAF010000003">
    <property type="protein sequence ID" value="KAJ8499901.1"/>
    <property type="molecule type" value="Genomic_DNA"/>
</dbReference>
<keyword evidence="4" id="KW-0732">Signal</keyword>
<sequence length="103" mass="10550">MNPFLLVSALLSFRRICGESVYTHILSLLLSSLTSTVSTMEAGPKLRLFAVAMMAVVMASSLVEKAAAAEAPAPSPTSGATTLASPAAVLASLSALLFGYFLG</sequence>
<feature type="transmembrane region" description="Helical" evidence="11">
    <location>
        <begin position="83"/>
        <end position="102"/>
    </location>
</feature>
<keyword evidence="9" id="KW-0449">Lipoprotein</keyword>
<comment type="subcellular location">
    <subcellularLocation>
        <location evidence="10">Endomembrane system</location>
        <topology evidence="10">Lipid-anchor</topology>
    </subcellularLocation>
    <subcellularLocation>
        <location evidence="1">Membrane</location>
        <topology evidence="1">Lipid-anchor</topology>
        <topology evidence="1">GPI-anchor</topology>
    </subcellularLocation>
</comment>
<evidence type="ECO:0000256" key="7">
    <source>
        <dbReference type="ARBA" id="ARBA00023180"/>
    </source>
</evidence>
<gene>
    <name evidence="12" type="ORF">OPV22_010453</name>
</gene>
<keyword evidence="11" id="KW-1133">Transmembrane helix</keyword>
<evidence type="ECO:0000256" key="3">
    <source>
        <dbReference type="ARBA" id="ARBA00022622"/>
    </source>
</evidence>
<evidence type="ECO:0000313" key="12">
    <source>
        <dbReference type="EMBL" id="KAJ8499901.1"/>
    </source>
</evidence>
<dbReference type="AlphaFoldDB" id="A0AAV8RKW0"/>
<dbReference type="GO" id="GO:0012505">
    <property type="term" value="C:endomembrane system"/>
    <property type="evidence" value="ECO:0007669"/>
    <property type="project" value="UniProtKB-SubCell"/>
</dbReference>
<comment type="caution">
    <text evidence="12">The sequence shown here is derived from an EMBL/GenBank/DDBJ whole genome shotgun (WGS) entry which is preliminary data.</text>
</comment>
<evidence type="ECO:0000256" key="1">
    <source>
        <dbReference type="ARBA" id="ARBA00004589"/>
    </source>
</evidence>
<comment type="similarity">
    <text evidence="2">Belongs to the AG-peptide AGP family.</text>
</comment>
<evidence type="ECO:0000256" key="10">
    <source>
        <dbReference type="ARBA" id="ARBA00037868"/>
    </source>
</evidence>
<evidence type="ECO:0000256" key="5">
    <source>
        <dbReference type="ARBA" id="ARBA00022974"/>
    </source>
</evidence>
<dbReference type="InterPro" id="IPR039281">
    <property type="entry name" value="AGP3/12/13/14/21"/>
</dbReference>
<dbReference type="GO" id="GO:0098552">
    <property type="term" value="C:side of membrane"/>
    <property type="evidence" value="ECO:0007669"/>
    <property type="project" value="UniProtKB-KW"/>
</dbReference>
<dbReference type="Proteomes" id="UP001222027">
    <property type="component" value="Unassembled WGS sequence"/>
</dbReference>
<keyword evidence="11" id="KW-0812">Transmembrane</keyword>
<evidence type="ECO:0000256" key="4">
    <source>
        <dbReference type="ARBA" id="ARBA00022729"/>
    </source>
</evidence>
<protein>
    <submittedName>
        <fullName evidence="12">Uncharacterized protein</fullName>
    </submittedName>
</protein>
<evidence type="ECO:0000256" key="8">
    <source>
        <dbReference type="ARBA" id="ARBA00023278"/>
    </source>
</evidence>
<proteinExistence type="inferred from homology"/>
<keyword evidence="3" id="KW-0336">GPI-anchor</keyword>
<evidence type="ECO:0000256" key="2">
    <source>
        <dbReference type="ARBA" id="ARBA00005835"/>
    </source>
</evidence>
<evidence type="ECO:0000256" key="9">
    <source>
        <dbReference type="ARBA" id="ARBA00023288"/>
    </source>
</evidence>
<dbReference type="PANTHER" id="PTHR34114:SF11">
    <property type="entry name" value="ARABINOGALACTAN PROTEIN 13-RELATED"/>
    <property type="match status" value="1"/>
</dbReference>
<evidence type="ECO:0000256" key="6">
    <source>
        <dbReference type="ARBA" id="ARBA00023136"/>
    </source>
</evidence>
<evidence type="ECO:0000313" key="13">
    <source>
        <dbReference type="Proteomes" id="UP001222027"/>
    </source>
</evidence>